<name>A0A8S0X6W4_9GAMM</name>
<sequence length="116" mass="12787">MSYCPLCPASSAVKSINSTSGSISVFACVGLGLAFMTDTFTGVTASFETLGFAGKLAQPISKIKVITENNRKINTPKSYLLLTIYFVIDYKKKRLIQTADLFLMDKTIIFFERRAP</sequence>
<evidence type="ECO:0000313" key="1">
    <source>
        <dbReference type="EMBL" id="CAA9889575.1"/>
    </source>
</evidence>
<organism evidence="1 2">
    <name type="scientific">Candidatus Methylobacter favarea</name>
    <dbReference type="NCBI Taxonomy" id="2707345"/>
    <lineage>
        <taxon>Bacteria</taxon>
        <taxon>Pseudomonadati</taxon>
        <taxon>Pseudomonadota</taxon>
        <taxon>Gammaproteobacteria</taxon>
        <taxon>Methylococcales</taxon>
        <taxon>Methylococcaceae</taxon>
        <taxon>Methylobacter</taxon>
    </lineage>
</organism>
<keyword evidence="2" id="KW-1185">Reference proteome</keyword>
<dbReference type="AlphaFoldDB" id="A0A8S0X6W4"/>
<comment type="caution">
    <text evidence="1">The sequence shown here is derived from an EMBL/GenBank/DDBJ whole genome shotgun (WGS) entry which is preliminary data.</text>
</comment>
<dbReference type="Proteomes" id="UP000494216">
    <property type="component" value="Unassembled WGS sequence"/>
</dbReference>
<accession>A0A8S0X6W4</accession>
<gene>
    <name evidence="1" type="ORF">METHB2_110074</name>
</gene>
<evidence type="ECO:0000313" key="2">
    <source>
        <dbReference type="Proteomes" id="UP000494216"/>
    </source>
</evidence>
<reference evidence="1 2" key="1">
    <citation type="submission" date="2020-02" db="EMBL/GenBank/DDBJ databases">
        <authorList>
            <person name="Hogendoorn C."/>
        </authorList>
    </citation>
    <scope>NUCLEOTIDE SEQUENCE [LARGE SCALE GENOMIC DNA]</scope>
    <source>
        <strain evidence="1">METHB21</strain>
    </source>
</reference>
<proteinExistence type="predicted"/>
<dbReference type="EMBL" id="CADCXN010000013">
    <property type="protein sequence ID" value="CAA9889575.1"/>
    <property type="molecule type" value="Genomic_DNA"/>
</dbReference>
<protein>
    <submittedName>
        <fullName evidence="1">Uncharacterized protein</fullName>
    </submittedName>
</protein>